<name>A0A4Y8ZNK3_9SPHN</name>
<sequence length="311" mass="33017">MLNVALALLLGGQAAAATPPQDEIVVTGQRPDRRTAQAFVASISRPVGGQLPVFTRPVCPEIIGLAADQAERIAARVRRLADHVGLDVETAGCRPNLHIVVVSDGQQFVSELNRTHADYFTGIEGAEMKALLKSEAPARGWSNTQLQNEDGLVYADVQSGGSSFDPRMRIRTRGERGMLSPVTNGDGRVMRVMSASITKLPTRQSTVHSFVVLDQAALIGKSLVQIADYAAMRTLAAARPPAEGTPVDTILTLFDDPQAPLSVTVSDVAYLKALYGGLPTASYFQQLSRLSKAVMESTPAAAEAATGTARP</sequence>
<keyword evidence="3" id="KW-1185">Reference proteome</keyword>
<reference evidence="2 3" key="1">
    <citation type="submission" date="2019-03" db="EMBL/GenBank/DDBJ databases">
        <title>Genome sequence of Sphingomonas sp. 17J27-24.</title>
        <authorList>
            <person name="Kim M."/>
            <person name="Maeng S."/>
            <person name="Sathiyaraj S."/>
        </authorList>
    </citation>
    <scope>NUCLEOTIDE SEQUENCE [LARGE SCALE GENOMIC DNA]</scope>
    <source>
        <strain evidence="2 3">17J27-24</strain>
    </source>
</reference>
<dbReference type="AlphaFoldDB" id="A0A4Y8ZNK3"/>
<evidence type="ECO:0008006" key="4">
    <source>
        <dbReference type="Google" id="ProtNLM"/>
    </source>
</evidence>
<evidence type="ECO:0000313" key="3">
    <source>
        <dbReference type="Proteomes" id="UP000298213"/>
    </source>
</evidence>
<dbReference type="OrthoDB" id="7218943at2"/>
<evidence type="ECO:0000256" key="1">
    <source>
        <dbReference type="SAM" id="SignalP"/>
    </source>
</evidence>
<comment type="caution">
    <text evidence="2">The sequence shown here is derived from an EMBL/GenBank/DDBJ whole genome shotgun (WGS) entry which is preliminary data.</text>
</comment>
<dbReference type="EMBL" id="SPDV01000029">
    <property type="protein sequence ID" value="TFI57588.1"/>
    <property type="molecule type" value="Genomic_DNA"/>
</dbReference>
<proteinExistence type="predicted"/>
<organism evidence="2 3">
    <name type="scientific">Sphingomonas parva</name>
    <dbReference type="NCBI Taxonomy" id="2555898"/>
    <lineage>
        <taxon>Bacteria</taxon>
        <taxon>Pseudomonadati</taxon>
        <taxon>Pseudomonadota</taxon>
        <taxon>Alphaproteobacteria</taxon>
        <taxon>Sphingomonadales</taxon>
        <taxon>Sphingomonadaceae</taxon>
        <taxon>Sphingomonas</taxon>
    </lineage>
</organism>
<gene>
    <name evidence="2" type="ORF">E2493_14580</name>
</gene>
<dbReference type="RefSeq" id="WP_135088054.1">
    <property type="nucleotide sequence ID" value="NZ_SPDV01000029.1"/>
</dbReference>
<protein>
    <recommendedName>
        <fullName evidence="4">DUF2927 domain-containing protein</fullName>
    </recommendedName>
</protein>
<accession>A0A4Y8ZNK3</accession>
<keyword evidence="1" id="KW-0732">Signal</keyword>
<evidence type="ECO:0000313" key="2">
    <source>
        <dbReference type="EMBL" id="TFI57588.1"/>
    </source>
</evidence>
<feature type="signal peptide" evidence="1">
    <location>
        <begin position="1"/>
        <end position="16"/>
    </location>
</feature>
<dbReference type="Proteomes" id="UP000298213">
    <property type="component" value="Unassembled WGS sequence"/>
</dbReference>
<feature type="chain" id="PRO_5021271944" description="DUF2927 domain-containing protein" evidence="1">
    <location>
        <begin position="17"/>
        <end position="311"/>
    </location>
</feature>